<evidence type="ECO:0000313" key="2">
    <source>
        <dbReference type="EMBL" id="CQH61598.1"/>
    </source>
</evidence>
<gene>
    <name evidence="2" type="ORF">HHUB_3495</name>
</gene>
<dbReference type="EMBL" id="LN831302">
    <property type="protein sequence ID" value="CQH61598.1"/>
    <property type="molecule type" value="Genomic_DNA"/>
</dbReference>
<accession>A0A0U5D0V2</accession>
<dbReference type="AlphaFoldDB" id="A0A0U5D0V2"/>
<evidence type="ECO:0000313" key="3">
    <source>
        <dbReference type="Proteomes" id="UP000066737"/>
    </source>
</evidence>
<reference evidence="3" key="1">
    <citation type="journal article" date="2016" name="Environ. Microbiol.">
        <title>The complete genome of a viable archaeum isolated from 123-million-year-old rock salt.</title>
        <authorList>
            <person name="Jaakkola S.T."/>
            <person name="Pfeiffer F."/>
            <person name="Ravantti J.J."/>
            <person name="Guo Q."/>
            <person name="Liu Y."/>
            <person name="Chen X."/>
            <person name="Ma H."/>
            <person name="Yang C."/>
            <person name="Oksanen H.M."/>
            <person name="Bamford D.H."/>
        </authorList>
    </citation>
    <scope>NUCLEOTIDE SEQUENCE</scope>
    <source>
        <strain evidence="3">JI20-1</strain>
    </source>
</reference>
<dbReference type="Proteomes" id="UP000066737">
    <property type="component" value="Chromosome I"/>
</dbReference>
<name>A0A0U5D0V2_9EURY</name>
<evidence type="ECO:0000256" key="1">
    <source>
        <dbReference type="SAM" id="MobiDB-lite"/>
    </source>
</evidence>
<keyword evidence="3" id="KW-1185">Reference proteome</keyword>
<proteinExistence type="predicted"/>
<feature type="compositionally biased region" description="Basic and acidic residues" evidence="1">
    <location>
        <begin position="7"/>
        <end position="18"/>
    </location>
</feature>
<dbReference type="KEGG" id="hhb:Hhub_3495"/>
<feature type="region of interest" description="Disordered" evidence="1">
    <location>
        <begin position="1"/>
        <end position="20"/>
    </location>
</feature>
<organism evidence="2 3">
    <name type="scientific">Halobacterium hubeiense</name>
    <dbReference type="NCBI Taxonomy" id="1407499"/>
    <lineage>
        <taxon>Archaea</taxon>
        <taxon>Methanobacteriati</taxon>
        <taxon>Methanobacteriota</taxon>
        <taxon>Stenosarchaea group</taxon>
        <taxon>Halobacteria</taxon>
        <taxon>Halobacteriales</taxon>
        <taxon>Halobacteriaceae</taxon>
        <taxon>Halobacterium</taxon>
    </lineage>
</organism>
<sequence length="52" mass="5779">MGPIDATADRVHDPHERPVAAVTTRRCGIIALSGTDDTTQHDVRSPWARHQY</sequence>
<protein>
    <submittedName>
        <fullName evidence="2">Uncharacterized protein</fullName>
    </submittedName>
</protein>